<dbReference type="GO" id="GO:0005829">
    <property type="term" value="C:cytosol"/>
    <property type="evidence" value="ECO:0007669"/>
    <property type="project" value="TreeGrafter"/>
</dbReference>
<protein>
    <recommendedName>
        <fullName evidence="3 9">Translation initiation factor IF-2</fullName>
    </recommendedName>
</protein>
<evidence type="ECO:0000256" key="12">
    <source>
        <dbReference type="SAM" id="MobiDB-lite"/>
    </source>
</evidence>
<dbReference type="InterPro" id="IPR013575">
    <property type="entry name" value="IF2_assoc_dom_bac"/>
</dbReference>
<feature type="compositionally biased region" description="Basic and acidic residues" evidence="12">
    <location>
        <begin position="100"/>
        <end position="234"/>
    </location>
</feature>
<dbReference type="InterPro" id="IPR000178">
    <property type="entry name" value="TF_IF2_bacterial-like"/>
</dbReference>
<comment type="caution">
    <text evidence="14">The sequence shown here is derived from an EMBL/GenBank/DDBJ whole genome shotgun (WGS) entry which is preliminary data.</text>
</comment>
<evidence type="ECO:0000256" key="8">
    <source>
        <dbReference type="ARBA" id="ARBA00023134"/>
    </source>
</evidence>
<dbReference type="GO" id="GO:0003743">
    <property type="term" value="F:translation initiation factor activity"/>
    <property type="evidence" value="ECO:0007669"/>
    <property type="project" value="UniProtKB-UniRule"/>
</dbReference>
<dbReference type="InterPro" id="IPR006847">
    <property type="entry name" value="IF2_N"/>
</dbReference>
<dbReference type="Gene3D" id="3.30.56.50">
    <property type="entry name" value="Putative DNA-binding domain, N-terminal subdomain of bacterial translation initiation factor IF2"/>
    <property type="match status" value="1"/>
</dbReference>
<evidence type="ECO:0000256" key="1">
    <source>
        <dbReference type="ARBA" id="ARBA00004496"/>
    </source>
</evidence>
<evidence type="ECO:0000256" key="9">
    <source>
        <dbReference type="HAMAP-Rule" id="MF_00100"/>
    </source>
</evidence>
<dbReference type="SUPFAM" id="SSF46955">
    <property type="entry name" value="Putative DNA-binding domain"/>
    <property type="match status" value="1"/>
</dbReference>
<evidence type="ECO:0000256" key="3">
    <source>
        <dbReference type="ARBA" id="ARBA00020675"/>
    </source>
</evidence>
<feature type="compositionally biased region" description="Basic and acidic residues" evidence="12">
    <location>
        <begin position="31"/>
        <end position="45"/>
    </location>
</feature>
<evidence type="ECO:0000313" key="15">
    <source>
        <dbReference type="Proteomes" id="UP000033633"/>
    </source>
</evidence>
<name>A0A0F5VHK8_9GAMM</name>
<evidence type="ECO:0000256" key="5">
    <source>
        <dbReference type="ARBA" id="ARBA00022540"/>
    </source>
</evidence>
<dbReference type="FunFam" id="2.40.30.10:FF:000007">
    <property type="entry name" value="Translation initiation factor IF-2"/>
    <property type="match status" value="1"/>
</dbReference>
<feature type="compositionally biased region" description="Basic and acidic residues" evidence="12">
    <location>
        <begin position="279"/>
        <end position="290"/>
    </location>
</feature>
<dbReference type="InterPro" id="IPR015760">
    <property type="entry name" value="TIF_IF2"/>
</dbReference>
<dbReference type="FunFam" id="3.40.50.300:FF:000019">
    <property type="entry name" value="Translation initiation factor IF-2"/>
    <property type="match status" value="1"/>
</dbReference>
<dbReference type="InterPro" id="IPR005225">
    <property type="entry name" value="Small_GTP-bd"/>
</dbReference>
<dbReference type="CDD" id="cd03702">
    <property type="entry name" value="IF2_mtIF2_II"/>
    <property type="match status" value="1"/>
</dbReference>
<evidence type="ECO:0000256" key="7">
    <source>
        <dbReference type="ARBA" id="ARBA00022917"/>
    </source>
</evidence>
<dbReference type="InterPro" id="IPR009061">
    <property type="entry name" value="DNA-bd_dom_put_sf"/>
</dbReference>
<keyword evidence="4 9" id="KW-0963">Cytoplasm</keyword>
<dbReference type="HAMAP" id="MF_00100_B">
    <property type="entry name" value="IF_2_B"/>
    <property type="match status" value="1"/>
</dbReference>
<dbReference type="Gene3D" id="3.40.50.10050">
    <property type="entry name" value="Translation initiation factor IF- 2, domain 3"/>
    <property type="match status" value="1"/>
</dbReference>
<dbReference type="FunFam" id="3.40.50.10050:FF:000001">
    <property type="entry name" value="Translation initiation factor IF-2"/>
    <property type="match status" value="1"/>
</dbReference>
<organism evidence="14 15">
    <name type="scientific">Photobacterium halotolerans</name>
    <dbReference type="NCBI Taxonomy" id="265726"/>
    <lineage>
        <taxon>Bacteria</taxon>
        <taxon>Pseudomonadati</taxon>
        <taxon>Pseudomonadota</taxon>
        <taxon>Gammaproteobacteria</taxon>
        <taxon>Vibrionales</taxon>
        <taxon>Vibrionaceae</taxon>
        <taxon>Photobacterium</taxon>
    </lineage>
</organism>
<dbReference type="InterPro" id="IPR000795">
    <property type="entry name" value="T_Tr_GTP-bd_dom"/>
</dbReference>
<dbReference type="PATRIC" id="fig|265726.11.peg.502"/>
<dbReference type="CDD" id="cd03692">
    <property type="entry name" value="mtIF2_IVc"/>
    <property type="match status" value="1"/>
</dbReference>
<keyword evidence="6 9" id="KW-0547">Nucleotide-binding</keyword>
<feature type="compositionally biased region" description="Polar residues" evidence="12">
    <location>
        <begin position="72"/>
        <end position="86"/>
    </location>
</feature>
<evidence type="ECO:0000256" key="6">
    <source>
        <dbReference type="ARBA" id="ARBA00022741"/>
    </source>
</evidence>
<dbReference type="Pfam" id="PF04760">
    <property type="entry name" value="IF2_N"/>
    <property type="match status" value="2"/>
</dbReference>
<dbReference type="InterPro" id="IPR044145">
    <property type="entry name" value="IF2_II"/>
</dbReference>
<dbReference type="InterPro" id="IPR027417">
    <property type="entry name" value="P-loop_NTPase"/>
</dbReference>
<dbReference type="Pfam" id="PF00009">
    <property type="entry name" value="GTP_EFTU"/>
    <property type="match status" value="1"/>
</dbReference>
<evidence type="ECO:0000256" key="11">
    <source>
        <dbReference type="RuleBase" id="RU000645"/>
    </source>
</evidence>
<dbReference type="Pfam" id="PF03144">
    <property type="entry name" value="GTP_EFTU_D2"/>
    <property type="match status" value="1"/>
</dbReference>
<dbReference type="Gene3D" id="2.40.30.10">
    <property type="entry name" value="Translation factors"/>
    <property type="match status" value="2"/>
</dbReference>
<dbReference type="EMBL" id="JWYV01000001">
    <property type="protein sequence ID" value="KKD01651.1"/>
    <property type="molecule type" value="Genomic_DNA"/>
</dbReference>
<dbReference type="Gene3D" id="3.40.50.300">
    <property type="entry name" value="P-loop containing nucleotide triphosphate hydrolases"/>
    <property type="match status" value="1"/>
</dbReference>
<dbReference type="FunFam" id="2.40.30.10:FF:000008">
    <property type="entry name" value="Translation initiation factor IF-2"/>
    <property type="match status" value="1"/>
</dbReference>
<evidence type="ECO:0000256" key="10">
    <source>
        <dbReference type="RuleBase" id="RU000644"/>
    </source>
</evidence>
<dbReference type="NCBIfam" id="TIGR00231">
    <property type="entry name" value="small_GTP"/>
    <property type="match status" value="1"/>
</dbReference>
<keyword evidence="7 9" id="KW-0648">Protein biosynthesis</keyword>
<dbReference type="InterPro" id="IPR004161">
    <property type="entry name" value="EFTu-like_2"/>
</dbReference>
<accession>A0A0F5VHK8</accession>
<dbReference type="CDD" id="cd01887">
    <property type="entry name" value="IF2_eIF5B"/>
    <property type="match status" value="1"/>
</dbReference>
<dbReference type="PANTHER" id="PTHR43381:SF5">
    <property type="entry name" value="TR-TYPE G DOMAIN-CONTAINING PROTEIN"/>
    <property type="match status" value="1"/>
</dbReference>
<evidence type="ECO:0000256" key="4">
    <source>
        <dbReference type="ARBA" id="ARBA00022490"/>
    </source>
</evidence>
<comment type="subcellular location">
    <subcellularLocation>
        <location evidence="1 9 11">Cytoplasm</location>
    </subcellularLocation>
</comment>
<dbReference type="Pfam" id="PF08364">
    <property type="entry name" value="IF2_assoc"/>
    <property type="match status" value="1"/>
</dbReference>
<dbReference type="InterPro" id="IPR023115">
    <property type="entry name" value="TIF_IF2_dom3"/>
</dbReference>
<dbReference type="PROSITE" id="PS01176">
    <property type="entry name" value="IF2"/>
    <property type="match status" value="1"/>
</dbReference>
<feature type="region of interest" description="G-domain" evidence="9">
    <location>
        <begin position="409"/>
        <end position="557"/>
    </location>
</feature>
<sequence>MSEVSIKALAEEIGTPIDRLLQQFADAGISKKAEDSVNQQEKESLLSHLKKEHGGHTDEAPTRLTLQRKTRSTLSVSGTGGKSKNIQVEVRKKRTYVKRSALEEEQRAEEARKAEEEAKRAAEEAAKREAEAQAKREAEEKAKREAEEKRLAEEKAQQSEKQAKRDAVDDSSRQAEEKAKRAAEQQAKKEAEELQRRREEEAKRKAEEESQRQLEEARKMAEINEKNWSKKDQETGAMEQSDYHTTTSTYARAAEDEQDRREEESRRRAKKKKAPSGPKSDDREQRERPMPQRGGRNQRGRGKQQMSKPSSMRHGFDKTATVAKADVVIGETIVVSELANKMAVKAAEVIKVMMKMGAMATINQVIDQETAQLVAEEMGHKVILRKENELEEAVLSDRDENLASVPRAPVVTIMGHVDHGKTSTLDYIRKAHVAAGEAGGITQHIGAYHVETDNGMITFLDTPGHAAFTAMRARGAQATDIVVLVVAADDGVMPQTIEAIQHAKAAGVPLIVAVNKIDKEDANPDNVKNELAQYDVMPEEWGGENMFVHISAKQGTNIDGLLEAILLQAEVLELKAVSEGMAKGVVVESRLDKGRGPVATVLVQEGTLRKGDIVLCGLEYGRVRAMRDELGREIEEAGPSIPVEILGLSGVPSSGDEATVVRDERKAREVALYRQGKFRDVKLARQQKAKLENMFSNMTAGEVAELNVVLKADVQGSVEAIADSLRKLSTEEVKVNIVGSGVGGITETDAVLAAASNAILLGFNVRADASARKTIEAENLDLRYYSIIYQLIDEVKAAMGGMLSPEFKQEIIGLAEVRDVFKSPKLGAIAGCMVTEGTIKRSNPIRVLRDNIVIYEGELESLRRFKDDVQEVKNGYECGIGVKNYNDVRVGDQIEVYEIVEIQRTLD</sequence>
<evidence type="ECO:0000259" key="13">
    <source>
        <dbReference type="PROSITE" id="PS51722"/>
    </source>
</evidence>
<dbReference type="SUPFAM" id="SSF50447">
    <property type="entry name" value="Translation proteins"/>
    <property type="match status" value="2"/>
</dbReference>
<comment type="function">
    <text evidence="9 10">One of the essential components for the initiation of protein synthesis. Protects formylmethionyl-tRNA from spontaneous hydrolysis and promotes its binding to the 30S ribosomal subunits. Also involved in the hydrolysis of GTP during the formation of the 70S ribosomal complex.</text>
</comment>
<dbReference type="Proteomes" id="UP000033633">
    <property type="component" value="Unassembled WGS sequence"/>
</dbReference>
<dbReference type="SUPFAM" id="SSF52156">
    <property type="entry name" value="Initiation factor IF2/eIF5b, domain 3"/>
    <property type="match status" value="1"/>
</dbReference>
<dbReference type="GO" id="GO:0005525">
    <property type="term" value="F:GTP binding"/>
    <property type="evidence" value="ECO:0007669"/>
    <property type="project" value="UniProtKB-KW"/>
</dbReference>
<feature type="binding site" evidence="9">
    <location>
        <begin position="515"/>
        <end position="518"/>
    </location>
    <ligand>
        <name>GTP</name>
        <dbReference type="ChEBI" id="CHEBI:37565"/>
    </ligand>
</feature>
<dbReference type="InterPro" id="IPR053905">
    <property type="entry name" value="EF-G-like_DII"/>
</dbReference>
<keyword evidence="15" id="KW-1185">Reference proteome</keyword>
<evidence type="ECO:0000313" key="14">
    <source>
        <dbReference type="EMBL" id="KKD01651.1"/>
    </source>
</evidence>
<comment type="similarity">
    <text evidence="2 9 10">Belongs to the TRAFAC class translation factor GTPase superfamily. Classic translation factor GTPase family. IF-2 subfamily.</text>
</comment>
<dbReference type="AlphaFoldDB" id="A0A0F5VHK8"/>
<feature type="binding site" evidence="9">
    <location>
        <begin position="415"/>
        <end position="422"/>
    </location>
    <ligand>
        <name>GTP</name>
        <dbReference type="ChEBI" id="CHEBI:37565"/>
    </ligand>
</feature>
<reference evidence="14 15" key="1">
    <citation type="submission" date="2014-12" db="EMBL/GenBank/DDBJ databases">
        <title>Mercury Reductase activity and rhizosphere competence traits in the genome of root associated Photobacterium halotolerans MELD1.</title>
        <authorList>
            <person name="Mathew D.C."/>
            <person name="Huang C.-C."/>
        </authorList>
    </citation>
    <scope>NUCLEOTIDE SEQUENCE [LARGE SCALE GENOMIC DNA]</scope>
    <source>
        <strain evidence="14 15">MELD1</strain>
    </source>
</reference>
<feature type="compositionally biased region" description="Basic and acidic residues" evidence="12">
    <location>
        <begin position="253"/>
        <end position="266"/>
    </location>
</feature>
<keyword evidence="8 9" id="KW-0342">GTP-binding</keyword>
<feature type="compositionally biased region" description="Basic and acidic residues" evidence="12">
    <location>
        <begin position="52"/>
        <end position="61"/>
    </location>
</feature>
<dbReference type="Pfam" id="PF22042">
    <property type="entry name" value="EF-G_D2"/>
    <property type="match status" value="1"/>
</dbReference>
<dbReference type="PANTHER" id="PTHR43381">
    <property type="entry name" value="TRANSLATION INITIATION FACTOR IF-2-RELATED"/>
    <property type="match status" value="1"/>
</dbReference>
<feature type="binding site" evidence="9">
    <location>
        <begin position="461"/>
        <end position="465"/>
    </location>
    <ligand>
        <name>GTP</name>
        <dbReference type="ChEBI" id="CHEBI:37565"/>
    </ligand>
</feature>
<gene>
    <name evidence="9" type="primary">infB</name>
    <name evidence="14" type="ORF">KY46_02320</name>
</gene>
<keyword evidence="5 9" id="KW-0396">Initiation factor</keyword>
<evidence type="ECO:0000256" key="2">
    <source>
        <dbReference type="ARBA" id="ARBA00007733"/>
    </source>
</evidence>
<proteinExistence type="inferred from homology"/>
<dbReference type="GO" id="GO:0003924">
    <property type="term" value="F:GTPase activity"/>
    <property type="evidence" value="ECO:0007669"/>
    <property type="project" value="UniProtKB-UniRule"/>
</dbReference>
<dbReference type="OrthoDB" id="9811804at2"/>
<dbReference type="NCBIfam" id="TIGR00487">
    <property type="entry name" value="IF-2"/>
    <property type="match status" value="1"/>
</dbReference>
<dbReference type="InterPro" id="IPR036925">
    <property type="entry name" value="TIF_IF2_dom3_sf"/>
</dbReference>
<feature type="domain" description="Tr-type G" evidence="13">
    <location>
        <begin position="406"/>
        <end position="575"/>
    </location>
</feature>
<feature type="region of interest" description="Disordered" evidence="12">
    <location>
        <begin position="31"/>
        <end position="318"/>
    </location>
</feature>
<dbReference type="STRING" id="265726.KY46_02320"/>
<dbReference type="PROSITE" id="PS51722">
    <property type="entry name" value="G_TR_2"/>
    <property type="match status" value="1"/>
</dbReference>
<dbReference type="SUPFAM" id="SSF52540">
    <property type="entry name" value="P-loop containing nucleoside triphosphate hydrolases"/>
    <property type="match status" value="1"/>
</dbReference>
<dbReference type="RefSeq" id="WP_046218979.1">
    <property type="nucleotide sequence ID" value="NZ_JWYV01000001.1"/>
</dbReference>
<dbReference type="InterPro" id="IPR009000">
    <property type="entry name" value="Transl_B-barrel_sf"/>
</dbReference>
<dbReference type="Pfam" id="PF11987">
    <property type="entry name" value="IF-2"/>
    <property type="match status" value="1"/>
</dbReference>